<dbReference type="OrthoDB" id="3941538at2759"/>
<evidence type="ECO:0000256" key="1">
    <source>
        <dbReference type="ARBA" id="ARBA00001947"/>
    </source>
</evidence>
<keyword evidence="3 11" id="KW-0479">Metal-binding</keyword>
<dbReference type="Gene3D" id="3.90.180.10">
    <property type="entry name" value="Medium-chain alcohol dehydrogenases, catalytic domain"/>
    <property type="match status" value="1"/>
</dbReference>
<dbReference type="EC" id="1.1.1.9" evidence="9"/>
<dbReference type="Pfam" id="PF00107">
    <property type="entry name" value="ADH_zinc_N"/>
    <property type="match status" value="1"/>
</dbReference>
<evidence type="ECO:0000313" key="14">
    <source>
        <dbReference type="Proteomes" id="UP000799302"/>
    </source>
</evidence>
<dbReference type="PANTHER" id="PTHR43161">
    <property type="entry name" value="SORBITOL DEHYDROGENASE"/>
    <property type="match status" value="1"/>
</dbReference>
<dbReference type="GO" id="GO:0003939">
    <property type="term" value="F:L-iditol 2-dehydrogenase (NAD+) activity"/>
    <property type="evidence" value="ECO:0007669"/>
    <property type="project" value="TreeGrafter"/>
</dbReference>
<dbReference type="InterPro" id="IPR029063">
    <property type="entry name" value="SAM-dependent_MTases_sf"/>
</dbReference>
<keyword evidence="4 11" id="KW-0862">Zinc</keyword>
<reference evidence="13" key="1">
    <citation type="journal article" date="2020" name="Stud. Mycol.">
        <title>101 Dothideomycetes genomes: a test case for predicting lifestyles and emergence of pathogens.</title>
        <authorList>
            <person name="Haridas S."/>
            <person name="Albert R."/>
            <person name="Binder M."/>
            <person name="Bloem J."/>
            <person name="Labutti K."/>
            <person name="Salamov A."/>
            <person name="Andreopoulos B."/>
            <person name="Baker S."/>
            <person name="Barry K."/>
            <person name="Bills G."/>
            <person name="Bluhm B."/>
            <person name="Cannon C."/>
            <person name="Castanera R."/>
            <person name="Culley D."/>
            <person name="Daum C."/>
            <person name="Ezra D."/>
            <person name="Gonzalez J."/>
            <person name="Henrissat B."/>
            <person name="Kuo A."/>
            <person name="Liang C."/>
            <person name="Lipzen A."/>
            <person name="Lutzoni F."/>
            <person name="Magnuson J."/>
            <person name="Mondo S."/>
            <person name="Nolan M."/>
            <person name="Ohm R."/>
            <person name="Pangilinan J."/>
            <person name="Park H.-J."/>
            <person name="Ramirez L."/>
            <person name="Alfaro M."/>
            <person name="Sun H."/>
            <person name="Tritt A."/>
            <person name="Yoshinaga Y."/>
            <person name="Zwiers L.-H."/>
            <person name="Turgeon B."/>
            <person name="Goodwin S."/>
            <person name="Spatafora J."/>
            <person name="Crous P."/>
            <person name="Grigoriev I."/>
        </authorList>
    </citation>
    <scope>NUCLEOTIDE SEQUENCE</scope>
    <source>
        <strain evidence="13">CBS 115976</strain>
    </source>
</reference>
<organism evidence="13 14">
    <name type="scientific">Microthyrium microscopicum</name>
    <dbReference type="NCBI Taxonomy" id="703497"/>
    <lineage>
        <taxon>Eukaryota</taxon>
        <taxon>Fungi</taxon>
        <taxon>Dikarya</taxon>
        <taxon>Ascomycota</taxon>
        <taxon>Pezizomycotina</taxon>
        <taxon>Dothideomycetes</taxon>
        <taxon>Dothideomycetes incertae sedis</taxon>
        <taxon>Microthyriales</taxon>
        <taxon>Microthyriaceae</taxon>
        <taxon>Microthyrium</taxon>
    </lineage>
</organism>
<evidence type="ECO:0000256" key="2">
    <source>
        <dbReference type="ARBA" id="ARBA00008072"/>
    </source>
</evidence>
<dbReference type="InterPro" id="IPR011032">
    <property type="entry name" value="GroES-like_sf"/>
</dbReference>
<dbReference type="InterPro" id="IPR002328">
    <property type="entry name" value="ADH_Zn_CS"/>
</dbReference>
<dbReference type="InterPro" id="IPR019410">
    <property type="entry name" value="Methyltransf_16"/>
</dbReference>
<keyword evidence="5" id="KW-0560">Oxidoreductase</keyword>
<evidence type="ECO:0000256" key="8">
    <source>
        <dbReference type="ARBA" id="ARBA00025713"/>
    </source>
</evidence>
<evidence type="ECO:0000259" key="12">
    <source>
        <dbReference type="SMART" id="SM00829"/>
    </source>
</evidence>
<evidence type="ECO:0000256" key="11">
    <source>
        <dbReference type="RuleBase" id="RU361277"/>
    </source>
</evidence>
<dbReference type="InterPro" id="IPR013149">
    <property type="entry name" value="ADH-like_C"/>
</dbReference>
<dbReference type="InterPro" id="IPR036291">
    <property type="entry name" value="NAD(P)-bd_dom_sf"/>
</dbReference>
<dbReference type="SUPFAM" id="SSF50129">
    <property type="entry name" value="GroES-like"/>
    <property type="match status" value="1"/>
</dbReference>
<dbReference type="Proteomes" id="UP000799302">
    <property type="component" value="Unassembled WGS sequence"/>
</dbReference>
<evidence type="ECO:0000256" key="4">
    <source>
        <dbReference type="ARBA" id="ARBA00022833"/>
    </source>
</evidence>
<protein>
    <recommendedName>
        <fullName evidence="9">D-xylulose reductase</fullName>
        <ecNumber evidence="9">1.1.1.9</ecNumber>
    </recommendedName>
    <alternativeName>
        <fullName evidence="10">Xylitol dehydrogenase A</fullName>
    </alternativeName>
</protein>
<keyword evidence="14" id="KW-1185">Reference proteome</keyword>
<comment type="function">
    <text evidence="7">Xylitol dehydrogenase which catalyzes the conversion of xylitol to D-xylulose. Xylose is a major component of hemicelluloses such as xylan. Most fungi utilize D-xylose via three enzymatic reactions, xylose reductase (XR), xylitol dehydrogenase (XDH), and xylulokinase, to form xylulose 5-phosphate, which enters pentose phosphate pathway.</text>
</comment>
<dbReference type="InterPro" id="IPR013154">
    <property type="entry name" value="ADH-like_N"/>
</dbReference>
<dbReference type="SMART" id="SM00829">
    <property type="entry name" value="PKS_ER"/>
    <property type="match status" value="1"/>
</dbReference>
<dbReference type="EMBL" id="MU004236">
    <property type="protein sequence ID" value="KAF2668429.1"/>
    <property type="molecule type" value="Genomic_DNA"/>
</dbReference>
<dbReference type="PANTHER" id="PTHR43161:SF9">
    <property type="entry name" value="SORBITOL DEHYDROGENASE"/>
    <property type="match status" value="1"/>
</dbReference>
<dbReference type="Pfam" id="PF10294">
    <property type="entry name" value="Methyltransf_16"/>
    <property type="match status" value="1"/>
</dbReference>
<dbReference type="Gene3D" id="3.40.50.720">
    <property type="entry name" value="NAD(P)-binding Rossmann-like Domain"/>
    <property type="match status" value="1"/>
</dbReference>
<evidence type="ECO:0000256" key="10">
    <source>
        <dbReference type="ARBA" id="ARBA00030139"/>
    </source>
</evidence>
<dbReference type="CDD" id="cd05285">
    <property type="entry name" value="sorbitol_DH"/>
    <property type="match status" value="1"/>
</dbReference>
<feature type="domain" description="Enoyl reductase (ER)" evidence="12">
    <location>
        <begin position="356"/>
        <end position="691"/>
    </location>
</feature>
<dbReference type="Gene3D" id="3.40.50.150">
    <property type="entry name" value="Vaccinia Virus protein VP39"/>
    <property type="match status" value="1"/>
</dbReference>
<keyword evidence="6" id="KW-0520">NAD</keyword>
<sequence>MNQSAVDKKSISTISHVLDLPQLYQKPSLTLLLQALIALQQKPKSWTADGLSAKNNAVCDPKELAYYLTSIIASPLKWIINDEQKEMIWEEAGARLAERSGRTGMSAIDRSFEIYTGKETVSISLHEPALTADNLGLKTWCASHVLSRRLHKQTLPKSRWPEKLNILELGAGTGLVGMSCAIVFNANVYLTDLPEIEPNLRRNIHSNSELIWAHGGSAVSAVLDWSNPEILCIRDESTLSCARSTPASFPLIIAADCIYSAEQPEMIVQTIKHWLSPERDSRVIFELPLRSGYSKELDDVKKCMVHQGFVMLEEAEDVGFDDWGNDDDDDRPVYWIGCKTGTRRYYNLSFVLKEPGSVIYEDRPVPEIGNPRDIIVEVKWTGICGSDVHYWVDGGIGSFKLKAPMVLGHESAGVVHSVGDKVTTLKAGDRICVEPGIPCRYCTRCREGRYNLCPDMRFAATPPYDGTLAKYFRVPEDFCYKLPEHASLEEGALMEPTSVAVHVCKLIGVEPGKKVVIFGAGPVGLLSCAVAKALGATTIVSVDINEDRVKFAQEYAASHVFRPSKDDDAETNAKNLVEQCGLGLGADAVIDATGAPPCIQMGIHVLRAGGVYCQAGMGAPEVNFPIMTMCSKELTVKGCFRYGPGDYAMAVNLLSSGAIDVKKLITRKVKFEEAEEAFKDVKAGKGIKSLIAGPE</sequence>
<dbReference type="GO" id="GO:0008270">
    <property type="term" value="F:zinc ion binding"/>
    <property type="evidence" value="ECO:0007669"/>
    <property type="project" value="InterPro"/>
</dbReference>
<dbReference type="SUPFAM" id="SSF51735">
    <property type="entry name" value="NAD(P)-binding Rossmann-fold domains"/>
    <property type="match status" value="1"/>
</dbReference>
<dbReference type="Pfam" id="PF08240">
    <property type="entry name" value="ADH_N"/>
    <property type="match status" value="1"/>
</dbReference>
<proteinExistence type="inferred from homology"/>
<dbReference type="InterPro" id="IPR045306">
    <property type="entry name" value="SDH-like"/>
</dbReference>
<evidence type="ECO:0000256" key="6">
    <source>
        <dbReference type="ARBA" id="ARBA00023027"/>
    </source>
</evidence>
<accession>A0A6A6U838</accession>
<gene>
    <name evidence="13" type="ORF">BT63DRAFT_433226</name>
</gene>
<evidence type="ECO:0000256" key="9">
    <source>
        <dbReference type="ARBA" id="ARBA00026119"/>
    </source>
</evidence>
<evidence type="ECO:0000256" key="5">
    <source>
        <dbReference type="ARBA" id="ARBA00023002"/>
    </source>
</evidence>
<dbReference type="SUPFAM" id="SSF53335">
    <property type="entry name" value="S-adenosyl-L-methionine-dependent methyltransferases"/>
    <property type="match status" value="1"/>
</dbReference>
<evidence type="ECO:0000256" key="7">
    <source>
        <dbReference type="ARBA" id="ARBA00024843"/>
    </source>
</evidence>
<dbReference type="PROSITE" id="PS00059">
    <property type="entry name" value="ADH_ZINC"/>
    <property type="match status" value="1"/>
</dbReference>
<dbReference type="InterPro" id="IPR020843">
    <property type="entry name" value="ER"/>
</dbReference>
<dbReference type="AlphaFoldDB" id="A0A6A6U838"/>
<dbReference type="GO" id="GO:0046526">
    <property type="term" value="F:D-xylulose reductase activity"/>
    <property type="evidence" value="ECO:0007669"/>
    <property type="project" value="UniProtKB-EC"/>
</dbReference>
<comment type="pathway">
    <text evidence="8">Carbohydrate degradation; L-arabinose degradation via L-arabinitol; D-xylulose 5-phosphate from L-arabinose (fungal route): step 4/5.</text>
</comment>
<evidence type="ECO:0000256" key="3">
    <source>
        <dbReference type="ARBA" id="ARBA00022723"/>
    </source>
</evidence>
<name>A0A6A6U838_9PEZI</name>
<dbReference type="GO" id="GO:0008757">
    <property type="term" value="F:S-adenosylmethionine-dependent methyltransferase activity"/>
    <property type="evidence" value="ECO:0007669"/>
    <property type="project" value="UniProtKB-ARBA"/>
</dbReference>
<evidence type="ECO:0000313" key="13">
    <source>
        <dbReference type="EMBL" id="KAF2668429.1"/>
    </source>
</evidence>
<dbReference type="FunFam" id="3.40.50.720:FF:000068">
    <property type="entry name" value="Sorbitol dehydrogenase"/>
    <property type="match status" value="1"/>
</dbReference>
<dbReference type="GO" id="GO:0006062">
    <property type="term" value="P:sorbitol catabolic process"/>
    <property type="evidence" value="ECO:0007669"/>
    <property type="project" value="TreeGrafter"/>
</dbReference>
<comment type="cofactor">
    <cofactor evidence="1 11">
        <name>Zn(2+)</name>
        <dbReference type="ChEBI" id="CHEBI:29105"/>
    </cofactor>
</comment>
<comment type="similarity">
    <text evidence="2 11">Belongs to the zinc-containing alcohol dehydrogenase family.</text>
</comment>